<organism evidence="1 2">
    <name type="scientific">Yersinia aleksiciae</name>
    <dbReference type="NCBI Taxonomy" id="263819"/>
    <lineage>
        <taxon>Bacteria</taxon>
        <taxon>Pseudomonadati</taxon>
        <taxon>Pseudomonadota</taxon>
        <taxon>Gammaproteobacteria</taxon>
        <taxon>Enterobacterales</taxon>
        <taxon>Yersiniaceae</taxon>
        <taxon>Yersinia</taxon>
    </lineage>
</organism>
<proteinExistence type="predicted"/>
<evidence type="ECO:0000313" key="2">
    <source>
        <dbReference type="Proteomes" id="UP000040088"/>
    </source>
</evidence>
<dbReference type="EMBL" id="CQEM01000008">
    <property type="protein sequence ID" value="CNL12659.1"/>
    <property type="molecule type" value="Genomic_DNA"/>
</dbReference>
<name>A0A0T9U119_YERAE</name>
<accession>A0A0T9U119</accession>
<evidence type="ECO:0000313" key="1">
    <source>
        <dbReference type="EMBL" id="CNL12659.1"/>
    </source>
</evidence>
<dbReference type="Proteomes" id="UP000040088">
    <property type="component" value="Unassembled WGS sequence"/>
</dbReference>
<sequence>MVGKKNPYQSHLVRDANSANTRETLYPLIYHTINFGYGHDLSQVYQNYINKFNVYIRKKSIYPL</sequence>
<gene>
    <name evidence="1" type="ORF">ERS008460_01942</name>
</gene>
<protein>
    <submittedName>
        <fullName evidence="1">Uncharacterized protein</fullName>
    </submittedName>
</protein>
<dbReference type="AlphaFoldDB" id="A0A0T9U119"/>
<reference evidence="2" key="1">
    <citation type="submission" date="2015-03" db="EMBL/GenBank/DDBJ databases">
        <authorList>
            <consortium name="Pathogen Informatics"/>
        </authorList>
    </citation>
    <scope>NUCLEOTIDE SEQUENCE [LARGE SCALE GENOMIC DNA]</scope>
    <source>
        <strain evidence="2">IP27925</strain>
    </source>
</reference>